<dbReference type="PIRSF" id="PIRSF000390">
    <property type="entry name" value="PLP_StrS"/>
    <property type="match status" value="1"/>
</dbReference>
<dbReference type="AlphaFoldDB" id="A0A419D9R1"/>
<dbReference type="Pfam" id="PF01041">
    <property type="entry name" value="DegT_DnrJ_EryC1"/>
    <property type="match status" value="1"/>
</dbReference>
<dbReference type="Proteomes" id="UP000285655">
    <property type="component" value="Unassembled WGS sequence"/>
</dbReference>
<dbReference type="InterPro" id="IPR015424">
    <property type="entry name" value="PyrdxlP-dep_Trfase"/>
</dbReference>
<keyword evidence="1 4" id="KW-0663">Pyridoxal phosphate</keyword>
<dbReference type="GO" id="GO:0000271">
    <property type="term" value="P:polysaccharide biosynthetic process"/>
    <property type="evidence" value="ECO:0007669"/>
    <property type="project" value="TreeGrafter"/>
</dbReference>
<evidence type="ECO:0000256" key="4">
    <source>
        <dbReference type="PIRSR" id="PIRSR000390-2"/>
    </source>
</evidence>
<dbReference type="EMBL" id="QZJW01000061">
    <property type="protein sequence ID" value="RJO59853.1"/>
    <property type="molecule type" value="Genomic_DNA"/>
</dbReference>
<dbReference type="SUPFAM" id="SSF53383">
    <property type="entry name" value="PLP-dependent transferases"/>
    <property type="match status" value="1"/>
</dbReference>
<reference evidence="6 7" key="1">
    <citation type="journal article" date="2017" name="ISME J.">
        <title>Energy and carbon metabolisms in a deep terrestrial subsurface fluid microbial community.</title>
        <authorList>
            <person name="Momper L."/>
            <person name="Jungbluth S.P."/>
            <person name="Lee M.D."/>
            <person name="Amend J.P."/>
        </authorList>
    </citation>
    <scope>NUCLEOTIDE SEQUENCE [LARGE SCALE GENOMIC DNA]</scope>
    <source>
        <strain evidence="6">SURF_29</strain>
    </source>
</reference>
<accession>A0A419D9R1</accession>
<evidence type="ECO:0000256" key="3">
    <source>
        <dbReference type="PIRSR" id="PIRSR000390-1"/>
    </source>
</evidence>
<dbReference type="CDD" id="cd00616">
    <property type="entry name" value="AHBA_syn"/>
    <property type="match status" value="1"/>
</dbReference>
<sequence>MMIKSWDYLKEYENEKHEIHAAIEKVLSSGRLILGESVKNFEEAFAKYCGVKYGIGVNSGTDAIFLGLKALGIRQGDEVITVANTAVPTVSSIVAAGATPVFVDIDPDTYLMDTSLLEEAISERTKCILPVHLYGQCVDMDKLNRIASARGLKVIEDCAQSHGASFNGRKAGSMSELAAFSFYPTKVLGGYGDSGMVVTNDKRIYERIRRLRFYGMEQTYYAEEIGYNSRLDELHAEILLRKLTHIDSYITRRKELAGRYDRHLSETGITLPKTLTVNEHVYHLYVCRHPERDKIISRLKANDIAVGIHYPWPIHTMKGYQYLGYKPGDIPHTEKAADEIFSLPMYPSLTDDEQEIVLNELQGILQSLHT</sequence>
<dbReference type="Gene3D" id="3.40.640.10">
    <property type="entry name" value="Type I PLP-dependent aspartate aminotransferase-like (Major domain)"/>
    <property type="match status" value="1"/>
</dbReference>
<dbReference type="PANTHER" id="PTHR30244:SF36">
    <property type="entry name" value="3-OXO-GLUCOSE-6-PHOSPHATE:GLUTAMATE AMINOTRANSFERASE"/>
    <property type="match status" value="1"/>
</dbReference>
<comment type="caution">
    <text evidence="6">The sequence shown here is derived from an EMBL/GenBank/DDBJ whole genome shotgun (WGS) entry which is preliminary data.</text>
</comment>
<dbReference type="Gene3D" id="3.90.1150.10">
    <property type="entry name" value="Aspartate Aminotransferase, domain 1"/>
    <property type="match status" value="1"/>
</dbReference>
<evidence type="ECO:0000256" key="1">
    <source>
        <dbReference type="ARBA" id="ARBA00022898"/>
    </source>
</evidence>
<dbReference type="FunFam" id="3.40.640.10:FF:000089">
    <property type="entry name" value="Aminotransferase, DegT/DnrJ/EryC1/StrS family"/>
    <property type="match status" value="1"/>
</dbReference>
<evidence type="ECO:0000256" key="2">
    <source>
        <dbReference type="ARBA" id="ARBA00037999"/>
    </source>
</evidence>
<protein>
    <submittedName>
        <fullName evidence="6">DegT/DnrJ/EryC1/StrS family aminotransferase</fullName>
    </submittedName>
</protein>
<gene>
    <name evidence="6" type="ORF">C4544_07635</name>
</gene>
<feature type="active site" description="Proton acceptor" evidence="3">
    <location>
        <position position="186"/>
    </location>
</feature>
<dbReference type="PANTHER" id="PTHR30244">
    <property type="entry name" value="TRANSAMINASE"/>
    <property type="match status" value="1"/>
</dbReference>
<evidence type="ECO:0000313" key="7">
    <source>
        <dbReference type="Proteomes" id="UP000285655"/>
    </source>
</evidence>
<feature type="modified residue" description="N6-(pyridoxal phosphate)lysine" evidence="4">
    <location>
        <position position="186"/>
    </location>
</feature>
<dbReference type="GO" id="GO:0008483">
    <property type="term" value="F:transaminase activity"/>
    <property type="evidence" value="ECO:0007669"/>
    <property type="project" value="UniProtKB-KW"/>
</dbReference>
<dbReference type="GO" id="GO:0030170">
    <property type="term" value="F:pyridoxal phosphate binding"/>
    <property type="evidence" value="ECO:0007669"/>
    <property type="project" value="UniProtKB-ARBA"/>
</dbReference>
<keyword evidence="6" id="KW-0808">Transferase</keyword>
<keyword evidence="6" id="KW-0032">Aminotransferase</keyword>
<proteinExistence type="inferred from homology"/>
<evidence type="ECO:0000313" key="6">
    <source>
        <dbReference type="EMBL" id="RJO59853.1"/>
    </source>
</evidence>
<dbReference type="InterPro" id="IPR015422">
    <property type="entry name" value="PyrdxlP-dep_Trfase_small"/>
</dbReference>
<comment type="similarity">
    <text evidence="2 5">Belongs to the DegT/DnrJ/EryC1 family.</text>
</comment>
<dbReference type="InterPro" id="IPR000653">
    <property type="entry name" value="DegT/StrS_aminotransferase"/>
</dbReference>
<organism evidence="6 7">
    <name type="scientific">candidate division WS5 bacterium</name>
    <dbReference type="NCBI Taxonomy" id="2093353"/>
    <lineage>
        <taxon>Bacteria</taxon>
        <taxon>candidate division WS5</taxon>
    </lineage>
</organism>
<evidence type="ECO:0000256" key="5">
    <source>
        <dbReference type="RuleBase" id="RU004508"/>
    </source>
</evidence>
<dbReference type="InterPro" id="IPR015421">
    <property type="entry name" value="PyrdxlP-dep_Trfase_major"/>
</dbReference>
<name>A0A419D9R1_9BACT</name>